<dbReference type="Pfam" id="PF05406">
    <property type="entry name" value="WGR"/>
    <property type="match status" value="1"/>
</dbReference>
<dbReference type="CDD" id="cd07996">
    <property type="entry name" value="WGR_MMR_like"/>
    <property type="match status" value="1"/>
</dbReference>
<dbReference type="InterPro" id="IPR049809">
    <property type="entry name" value="YehF/YfeS-like_WGR"/>
</dbReference>
<sequence length="85" mass="9826">MRIYLQKPSIDGKSPRFCHLHLQEDIINGWMVIIEAGQQGLAGRISRSHFEQHDDALQALMKSKDTQISKGFRIVFAQGELFTRW</sequence>
<name>A0A3B0Z0J8_9ZZZZ</name>
<dbReference type="InterPro" id="IPR008893">
    <property type="entry name" value="WGR_domain"/>
</dbReference>
<evidence type="ECO:0000259" key="1">
    <source>
        <dbReference type="Pfam" id="PF05406"/>
    </source>
</evidence>
<dbReference type="EMBL" id="UOFL01000065">
    <property type="protein sequence ID" value="VAW74774.1"/>
    <property type="molecule type" value="Genomic_DNA"/>
</dbReference>
<gene>
    <name evidence="2" type="ORF">MNBD_GAMMA12-3394</name>
</gene>
<dbReference type="InterPro" id="IPR036930">
    <property type="entry name" value="WGR_dom_sf"/>
</dbReference>
<proteinExistence type="predicted"/>
<organism evidence="2">
    <name type="scientific">hydrothermal vent metagenome</name>
    <dbReference type="NCBI Taxonomy" id="652676"/>
    <lineage>
        <taxon>unclassified sequences</taxon>
        <taxon>metagenomes</taxon>
        <taxon>ecological metagenomes</taxon>
    </lineage>
</organism>
<evidence type="ECO:0000313" key="2">
    <source>
        <dbReference type="EMBL" id="VAW74774.1"/>
    </source>
</evidence>
<protein>
    <recommendedName>
        <fullName evidence="1">WGR domain-containing protein</fullName>
    </recommendedName>
</protein>
<reference evidence="2" key="1">
    <citation type="submission" date="2018-06" db="EMBL/GenBank/DDBJ databases">
        <authorList>
            <person name="Zhirakovskaya E."/>
        </authorList>
    </citation>
    <scope>NUCLEOTIDE SEQUENCE</scope>
</reference>
<dbReference type="AlphaFoldDB" id="A0A3B0Z0J8"/>
<accession>A0A3B0Z0J8</accession>
<feature type="domain" description="WGR" evidence="1">
    <location>
        <begin position="1"/>
        <end position="72"/>
    </location>
</feature>
<dbReference type="SUPFAM" id="SSF142921">
    <property type="entry name" value="WGR domain-like"/>
    <property type="match status" value="1"/>
</dbReference>